<protein>
    <submittedName>
        <fullName evidence="2">Uncharacterized protein</fullName>
    </submittedName>
</protein>
<organism evidence="2 3">
    <name type="scientific">Geosporobacter ferrireducens</name>
    <dbReference type="NCBI Taxonomy" id="1424294"/>
    <lineage>
        <taxon>Bacteria</taxon>
        <taxon>Bacillati</taxon>
        <taxon>Bacillota</taxon>
        <taxon>Clostridia</taxon>
        <taxon>Peptostreptococcales</taxon>
        <taxon>Thermotaleaceae</taxon>
        <taxon>Geosporobacter</taxon>
    </lineage>
</organism>
<dbReference type="KEGG" id="gfe:Gferi_13055"/>
<dbReference type="Proteomes" id="UP000095743">
    <property type="component" value="Chromosome"/>
</dbReference>
<dbReference type="Pfam" id="PF21846">
    <property type="entry name" value="DUF6905"/>
    <property type="match status" value="1"/>
</dbReference>
<reference evidence="2 3" key="1">
    <citation type="submission" date="2016-09" db="EMBL/GenBank/DDBJ databases">
        <title>Genomic analysis reveals versatility of anaerobic energy metabolism of Geosporobacter ferrireducens IRF9 of phylum Firmicutes.</title>
        <authorList>
            <person name="Kim S.-J."/>
        </authorList>
    </citation>
    <scope>NUCLEOTIDE SEQUENCE [LARGE SCALE GENOMIC DNA]</scope>
    <source>
        <strain evidence="2 3">IRF9</strain>
    </source>
</reference>
<dbReference type="OrthoDB" id="1908850at2"/>
<keyword evidence="1" id="KW-0472">Membrane</keyword>
<dbReference type="InterPro" id="IPR054200">
    <property type="entry name" value="DUF6905"/>
</dbReference>
<keyword evidence="1" id="KW-1133">Transmembrane helix</keyword>
<name>A0A1D8GHP3_9FIRM</name>
<feature type="transmembrane region" description="Helical" evidence="1">
    <location>
        <begin position="59"/>
        <end position="77"/>
    </location>
</feature>
<dbReference type="STRING" id="1424294.Gferi_13055"/>
<proteinExistence type="predicted"/>
<feature type="transmembrane region" description="Helical" evidence="1">
    <location>
        <begin position="89"/>
        <end position="109"/>
    </location>
</feature>
<feature type="transmembrane region" description="Helical" evidence="1">
    <location>
        <begin position="30"/>
        <end position="47"/>
    </location>
</feature>
<gene>
    <name evidence="2" type="ORF">Gferi_13055</name>
</gene>
<evidence type="ECO:0000313" key="2">
    <source>
        <dbReference type="EMBL" id="AOT70428.1"/>
    </source>
</evidence>
<dbReference type="RefSeq" id="WP_069977154.1">
    <property type="nucleotide sequence ID" value="NZ_CP017269.1"/>
</dbReference>
<dbReference type="AlphaFoldDB" id="A0A1D8GHP3"/>
<keyword evidence="3" id="KW-1185">Reference proteome</keyword>
<feature type="transmembrane region" description="Helical" evidence="1">
    <location>
        <begin position="7"/>
        <end position="24"/>
    </location>
</feature>
<accession>A0A1D8GHP3</accession>
<evidence type="ECO:0000313" key="3">
    <source>
        <dbReference type="Proteomes" id="UP000095743"/>
    </source>
</evidence>
<dbReference type="EMBL" id="CP017269">
    <property type="protein sequence ID" value="AOT70428.1"/>
    <property type="molecule type" value="Genomic_DNA"/>
</dbReference>
<evidence type="ECO:0000256" key="1">
    <source>
        <dbReference type="SAM" id="Phobius"/>
    </source>
</evidence>
<keyword evidence="1" id="KW-0812">Transmembrane</keyword>
<sequence>MKMFRSIVGFAIAGMFVMSVWGAFAGAYGIAGGWFAGFIIISIMWFLNHFIGIIDNPGAFVDMAMGIAICGTLRPVFSAGSITPLIESLPTLIIVILGGMTGGIVAVMFQNDLAKKSEEVKEEA</sequence>